<dbReference type="EMBL" id="UXUI01008169">
    <property type="protein sequence ID" value="VDD90700.1"/>
    <property type="molecule type" value="Genomic_DNA"/>
</dbReference>
<sequence>MVSAASSSYPDVQIPKLTRFNRAVLSRYGKRSYPEANLFDSENVDPPTNGEYTLCRRIQGDLLLCPGLNARQMYQKK</sequence>
<organism evidence="3">
    <name type="scientific">Enterobius vermicularis</name>
    <name type="common">Human pinworm</name>
    <dbReference type="NCBI Taxonomy" id="51028"/>
    <lineage>
        <taxon>Eukaryota</taxon>
        <taxon>Metazoa</taxon>
        <taxon>Ecdysozoa</taxon>
        <taxon>Nematoda</taxon>
        <taxon>Chromadorea</taxon>
        <taxon>Rhabditida</taxon>
        <taxon>Spirurina</taxon>
        <taxon>Oxyuridomorpha</taxon>
        <taxon>Oxyuroidea</taxon>
        <taxon>Oxyuridae</taxon>
        <taxon>Enterobius</taxon>
    </lineage>
</organism>
<reference evidence="3" key="1">
    <citation type="submission" date="2017-02" db="UniProtKB">
        <authorList>
            <consortium name="WormBaseParasite"/>
        </authorList>
    </citation>
    <scope>IDENTIFICATION</scope>
</reference>
<protein>
    <submittedName>
        <fullName evidence="3">NADH dehydrogenase [ubiquinone] 1 alpha subcomplex subunit 7</fullName>
    </submittedName>
</protein>
<dbReference type="AlphaFoldDB" id="A0A0N4V6F5"/>
<keyword evidence="2" id="KW-1185">Reference proteome</keyword>
<dbReference type="WBParaSite" id="EVEC_0000584001-mRNA-1">
    <property type="protein sequence ID" value="EVEC_0000584001-mRNA-1"/>
    <property type="gene ID" value="EVEC_0000584001"/>
</dbReference>
<gene>
    <name evidence="1" type="ORF">EVEC_LOCUS5451</name>
</gene>
<dbReference type="Proteomes" id="UP000274131">
    <property type="component" value="Unassembled WGS sequence"/>
</dbReference>
<dbReference type="OrthoDB" id="5865274at2759"/>
<evidence type="ECO:0000313" key="3">
    <source>
        <dbReference type="WBParaSite" id="EVEC_0000584001-mRNA-1"/>
    </source>
</evidence>
<evidence type="ECO:0000313" key="1">
    <source>
        <dbReference type="EMBL" id="VDD90700.1"/>
    </source>
</evidence>
<reference evidence="1 2" key="2">
    <citation type="submission" date="2018-10" db="EMBL/GenBank/DDBJ databases">
        <authorList>
            <consortium name="Pathogen Informatics"/>
        </authorList>
    </citation>
    <scope>NUCLEOTIDE SEQUENCE [LARGE SCALE GENOMIC DNA]</scope>
</reference>
<evidence type="ECO:0000313" key="2">
    <source>
        <dbReference type="Proteomes" id="UP000274131"/>
    </source>
</evidence>
<proteinExistence type="predicted"/>
<name>A0A0N4V6F5_ENTVE</name>
<accession>A0A0N4V6F5</accession>